<dbReference type="PANTHER" id="PTHR47723:SF13">
    <property type="entry name" value="PUTATIVE-RELATED"/>
    <property type="match status" value="1"/>
</dbReference>
<sequence>MAWEDGHRKVIVETDSLLLVQRMFADSITMGCSNLIHVCRCLTNKERDVRIAHLYREYDHAADFMASEALKFECGLRIVFVPPAGIVEALQQDLVGVAWAHRAPVHNIISM</sequence>
<dbReference type="InterPro" id="IPR053151">
    <property type="entry name" value="RNase_H-like"/>
</dbReference>
<dbReference type="GO" id="GO:0003676">
    <property type="term" value="F:nucleic acid binding"/>
    <property type="evidence" value="ECO:0007669"/>
    <property type="project" value="InterPro"/>
</dbReference>
<dbReference type="InParanoid" id="B9SCI0"/>
<feature type="domain" description="RNase H type-1" evidence="1">
    <location>
        <begin position="2"/>
        <end position="69"/>
    </location>
</feature>
<protein>
    <recommendedName>
        <fullName evidence="1">RNase H type-1 domain-containing protein</fullName>
    </recommendedName>
</protein>
<name>B9SCI0_RICCO</name>
<keyword evidence="3" id="KW-1185">Reference proteome</keyword>
<proteinExistence type="predicted"/>
<accession>B9SCI0</accession>
<reference evidence="3" key="1">
    <citation type="journal article" date="2010" name="Nat. Biotechnol.">
        <title>Draft genome sequence of the oilseed species Ricinus communis.</title>
        <authorList>
            <person name="Chan A.P."/>
            <person name="Crabtree J."/>
            <person name="Zhao Q."/>
            <person name="Lorenzi H."/>
            <person name="Orvis J."/>
            <person name="Puiu D."/>
            <person name="Melake-Berhan A."/>
            <person name="Jones K.M."/>
            <person name="Redman J."/>
            <person name="Chen G."/>
            <person name="Cahoon E.B."/>
            <person name="Gedil M."/>
            <person name="Stanke M."/>
            <person name="Haas B.J."/>
            <person name="Wortman J.R."/>
            <person name="Fraser-Liggett C.M."/>
            <person name="Ravel J."/>
            <person name="Rabinowicz P.D."/>
        </authorList>
    </citation>
    <scope>NUCLEOTIDE SEQUENCE [LARGE SCALE GENOMIC DNA]</scope>
    <source>
        <strain evidence="3">cv. Hale</strain>
    </source>
</reference>
<dbReference type="GO" id="GO:0004523">
    <property type="term" value="F:RNA-DNA hybrid ribonuclease activity"/>
    <property type="evidence" value="ECO:0007669"/>
    <property type="project" value="InterPro"/>
</dbReference>
<dbReference type="InterPro" id="IPR002156">
    <property type="entry name" value="RNaseH_domain"/>
</dbReference>
<dbReference type="InterPro" id="IPR044730">
    <property type="entry name" value="RNase_H-like_dom_plant"/>
</dbReference>
<dbReference type="AlphaFoldDB" id="B9SCI0"/>
<dbReference type="PANTHER" id="PTHR47723">
    <property type="entry name" value="OS05G0353850 PROTEIN"/>
    <property type="match status" value="1"/>
</dbReference>
<dbReference type="Pfam" id="PF13456">
    <property type="entry name" value="RVT_3"/>
    <property type="match status" value="1"/>
</dbReference>
<dbReference type="Proteomes" id="UP000008311">
    <property type="component" value="Unassembled WGS sequence"/>
</dbReference>
<gene>
    <name evidence="2" type="ORF">RCOM_0473440</name>
</gene>
<dbReference type="InterPro" id="IPR036397">
    <property type="entry name" value="RNaseH_sf"/>
</dbReference>
<evidence type="ECO:0000313" key="2">
    <source>
        <dbReference type="EMBL" id="EEF38639.1"/>
    </source>
</evidence>
<dbReference type="EMBL" id="EQ973922">
    <property type="protein sequence ID" value="EEF38639.1"/>
    <property type="molecule type" value="Genomic_DNA"/>
</dbReference>
<evidence type="ECO:0000259" key="1">
    <source>
        <dbReference type="Pfam" id="PF13456"/>
    </source>
</evidence>
<evidence type="ECO:0000313" key="3">
    <source>
        <dbReference type="Proteomes" id="UP000008311"/>
    </source>
</evidence>
<organism evidence="2 3">
    <name type="scientific">Ricinus communis</name>
    <name type="common">Castor bean</name>
    <dbReference type="NCBI Taxonomy" id="3988"/>
    <lineage>
        <taxon>Eukaryota</taxon>
        <taxon>Viridiplantae</taxon>
        <taxon>Streptophyta</taxon>
        <taxon>Embryophyta</taxon>
        <taxon>Tracheophyta</taxon>
        <taxon>Spermatophyta</taxon>
        <taxon>Magnoliopsida</taxon>
        <taxon>eudicotyledons</taxon>
        <taxon>Gunneridae</taxon>
        <taxon>Pentapetalae</taxon>
        <taxon>rosids</taxon>
        <taxon>fabids</taxon>
        <taxon>Malpighiales</taxon>
        <taxon>Euphorbiaceae</taxon>
        <taxon>Acalyphoideae</taxon>
        <taxon>Acalypheae</taxon>
        <taxon>Ricinus</taxon>
    </lineage>
</organism>
<dbReference type="Gene3D" id="3.30.420.10">
    <property type="entry name" value="Ribonuclease H-like superfamily/Ribonuclease H"/>
    <property type="match status" value="1"/>
</dbReference>
<dbReference type="CDD" id="cd06222">
    <property type="entry name" value="RNase_H_like"/>
    <property type="match status" value="1"/>
</dbReference>